<dbReference type="Proteomes" id="UP000011518">
    <property type="component" value="Unassembled WGS sequence"/>
</dbReference>
<dbReference type="GO" id="GO:0016020">
    <property type="term" value="C:membrane"/>
    <property type="evidence" value="ECO:0007669"/>
    <property type="project" value="InterPro"/>
</dbReference>
<name>L9J9H5_TUPCH</name>
<reference evidence="2" key="2">
    <citation type="journal article" date="2013" name="Nat. Commun.">
        <title>Genome of the Chinese tree shrew.</title>
        <authorList>
            <person name="Fan Y."/>
            <person name="Huang Z.Y."/>
            <person name="Cao C.C."/>
            <person name="Chen C.S."/>
            <person name="Chen Y.X."/>
            <person name="Fan D.D."/>
            <person name="He J."/>
            <person name="Hou H.L."/>
            <person name="Hu L."/>
            <person name="Hu X.T."/>
            <person name="Jiang X.T."/>
            <person name="Lai R."/>
            <person name="Lang Y.S."/>
            <person name="Liang B."/>
            <person name="Liao S.G."/>
            <person name="Mu D."/>
            <person name="Ma Y.Y."/>
            <person name="Niu Y.Y."/>
            <person name="Sun X.Q."/>
            <person name="Xia J.Q."/>
            <person name="Xiao J."/>
            <person name="Xiong Z.Q."/>
            <person name="Xu L."/>
            <person name="Yang L."/>
            <person name="Zhang Y."/>
            <person name="Zhao W."/>
            <person name="Zhao X.D."/>
            <person name="Zheng Y.T."/>
            <person name="Zhou J.M."/>
            <person name="Zhu Y.B."/>
            <person name="Zhang G.J."/>
            <person name="Wang J."/>
            <person name="Yao Y.G."/>
        </authorList>
    </citation>
    <scope>NUCLEOTIDE SEQUENCE [LARGE SCALE GENOMIC DNA]</scope>
</reference>
<evidence type="ECO:0000313" key="2">
    <source>
        <dbReference type="Proteomes" id="UP000011518"/>
    </source>
</evidence>
<dbReference type="eggNOG" id="KOG4193">
    <property type="taxonomic scope" value="Eukaryota"/>
</dbReference>
<dbReference type="EMBL" id="KB321176">
    <property type="protein sequence ID" value="ELW46934.1"/>
    <property type="molecule type" value="Genomic_DNA"/>
</dbReference>
<sequence>MEEVAIRKEKSAYSPLSFHIKLGTAEPGKCKADETTSKYKGTYKWLLTNPTEMAQTRCIRNDDGNATRLCSINIYTGKSQWEKPMLKQCKLLQELPDKIVDLANITINDALAVLRVNHMFEGMAFNIRSYEEGADPEVCAAEETESYFAKQSFKFLSPVL</sequence>
<accession>L9J9H5</accession>
<evidence type="ECO:0000313" key="1">
    <source>
        <dbReference type="EMBL" id="ELW46934.1"/>
    </source>
</evidence>
<dbReference type="STRING" id="246437.L9J9H5"/>
<gene>
    <name evidence="1" type="ORF">TREES_T100012437</name>
</gene>
<keyword evidence="1" id="KW-0675">Receptor</keyword>
<keyword evidence="2" id="KW-1185">Reference proteome</keyword>
<proteinExistence type="predicted"/>
<organism evidence="1 2">
    <name type="scientific">Tupaia chinensis</name>
    <name type="common">Chinese tree shrew</name>
    <name type="synonym">Tupaia belangeri chinensis</name>
    <dbReference type="NCBI Taxonomy" id="246437"/>
    <lineage>
        <taxon>Eukaryota</taxon>
        <taxon>Metazoa</taxon>
        <taxon>Chordata</taxon>
        <taxon>Craniata</taxon>
        <taxon>Vertebrata</taxon>
        <taxon>Euteleostomi</taxon>
        <taxon>Mammalia</taxon>
        <taxon>Eutheria</taxon>
        <taxon>Euarchontoglires</taxon>
        <taxon>Scandentia</taxon>
        <taxon>Tupaiidae</taxon>
        <taxon>Tupaia</taxon>
    </lineage>
</organism>
<dbReference type="GO" id="GO:0004930">
    <property type="term" value="F:G protein-coupled receptor activity"/>
    <property type="evidence" value="ECO:0007669"/>
    <property type="project" value="InterPro"/>
</dbReference>
<dbReference type="InterPro" id="IPR036445">
    <property type="entry name" value="GPCR_2_extracell_dom_sf"/>
</dbReference>
<protein>
    <submittedName>
        <fullName evidence="1">Putative G-protein coupled receptor 112</fullName>
    </submittedName>
</protein>
<reference evidence="2" key="1">
    <citation type="submission" date="2012-07" db="EMBL/GenBank/DDBJ databases">
        <title>Genome of the Chinese tree shrew, a rising model animal genetically related to primates.</title>
        <authorList>
            <person name="Zhang G."/>
            <person name="Fan Y."/>
            <person name="Yao Y."/>
            <person name="Huang Z."/>
        </authorList>
    </citation>
    <scope>NUCLEOTIDE SEQUENCE [LARGE SCALE GENOMIC DNA]</scope>
</reference>
<dbReference type="AlphaFoldDB" id="L9J9H5"/>
<dbReference type="InParanoid" id="L9J9H5"/>
<dbReference type="Gene3D" id="4.10.1240.10">
    <property type="entry name" value="GPCR, family 2, extracellular hormone receptor domain"/>
    <property type="match status" value="1"/>
</dbReference>